<gene>
    <name evidence="1" type="ORF">ACD_49C00078G0001</name>
</gene>
<organism evidence="1">
    <name type="scientific">uncultured bacterium</name>
    <name type="common">gcode 4</name>
    <dbReference type="NCBI Taxonomy" id="1234023"/>
    <lineage>
        <taxon>Bacteria</taxon>
        <taxon>environmental samples</taxon>
    </lineage>
</organism>
<protein>
    <submittedName>
        <fullName evidence="1">Uncharacterized protein</fullName>
    </submittedName>
</protein>
<sequence>MEPHKQVFLKTYNLTPEKFEEIRWKIDSSCALSTKCRLKDMPECCSLFRSKVENLIALGTWN</sequence>
<evidence type="ECO:0000313" key="1">
    <source>
        <dbReference type="EMBL" id="EKD65862.1"/>
    </source>
</evidence>
<proteinExistence type="predicted"/>
<dbReference type="EMBL" id="AMFJ01021664">
    <property type="protein sequence ID" value="EKD65862.1"/>
    <property type="molecule type" value="Genomic_DNA"/>
</dbReference>
<dbReference type="AlphaFoldDB" id="K2AVF7"/>
<comment type="caution">
    <text evidence="1">The sequence shown here is derived from an EMBL/GenBank/DDBJ whole genome shotgun (WGS) entry which is preliminary data.</text>
</comment>
<accession>K2AVF7</accession>
<name>K2AVF7_9BACT</name>
<reference evidence="1" key="1">
    <citation type="journal article" date="2012" name="Science">
        <title>Fermentation, hydrogen, and sulfur metabolism in multiple uncultivated bacterial phyla.</title>
        <authorList>
            <person name="Wrighton K.C."/>
            <person name="Thomas B.C."/>
            <person name="Sharon I."/>
            <person name="Miller C.S."/>
            <person name="Castelle C.J."/>
            <person name="VerBerkmoes N.C."/>
            <person name="Wilkins M.J."/>
            <person name="Hettich R.L."/>
            <person name="Lipton M.S."/>
            <person name="Williams K.H."/>
            <person name="Long P.E."/>
            <person name="Banfield J.F."/>
        </authorList>
    </citation>
    <scope>NUCLEOTIDE SEQUENCE [LARGE SCALE GENOMIC DNA]</scope>
</reference>